<evidence type="ECO:0000259" key="1">
    <source>
        <dbReference type="Pfam" id="PF03724"/>
    </source>
</evidence>
<organism evidence="2 3">
    <name type="scientific">Roseovarius atlanticus</name>
    <dbReference type="NCBI Taxonomy" id="1641875"/>
    <lineage>
        <taxon>Bacteria</taxon>
        <taxon>Pseudomonadati</taxon>
        <taxon>Pseudomonadota</taxon>
        <taxon>Alphaproteobacteria</taxon>
        <taxon>Rhodobacterales</taxon>
        <taxon>Roseobacteraceae</taxon>
        <taxon>Roseovarius</taxon>
    </lineage>
</organism>
<dbReference type="STRING" id="1641875.XM53_13835"/>
<protein>
    <recommendedName>
        <fullName evidence="1">DUF306 domain-containing protein</fullName>
    </recommendedName>
</protein>
<dbReference type="AlphaFoldDB" id="A0A0T5NT58"/>
<gene>
    <name evidence="2" type="ORF">XM53_13835</name>
</gene>
<evidence type="ECO:0000313" key="2">
    <source>
        <dbReference type="EMBL" id="KRS11910.1"/>
    </source>
</evidence>
<accession>A0A0T5NT58</accession>
<dbReference type="Gene3D" id="2.40.128.270">
    <property type="match status" value="1"/>
</dbReference>
<evidence type="ECO:0000313" key="3">
    <source>
        <dbReference type="Proteomes" id="UP000051295"/>
    </source>
</evidence>
<comment type="caution">
    <text evidence="2">The sequence shown here is derived from an EMBL/GenBank/DDBJ whole genome shotgun (WGS) entry which is preliminary data.</text>
</comment>
<reference evidence="2 3" key="1">
    <citation type="submission" date="2015-04" db="EMBL/GenBank/DDBJ databases">
        <title>The draft genome sequence of Roseovarius sp.R12b.</title>
        <authorList>
            <person name="Li G."/>
            <person name="Lai Q."/>
            <person name="Shao Z."/>
            <person name="Yan P."/>
        </authorList>
    </citation>
    <scope>NUCLEOTIDE SEQUENCE [LARGE SCALE GENOMIC DNA]</scope>
    <source>
        <strain evidence="2 3">R12B</strain>
    </source>
</reference>
<dbReference type="InterPro" id="IPR038670">
    <property type="entry name" value="HslJ-like_sf"/>
</dbReference>
<dbReference type="RefSeq" id="WP_057794304.1">
    <property type="nucleotide sequence ID" value="NZ_LAXJ01000016.1"/>
</dbReference>
<proteinExistence type="predicted"/>
<keyword evidence="3" id="KW-1185">Reference proteome</keyword>
<feature type="domain" description="DUF306" evidence="1">
    <location>
        <begin position="28"/>
        <end position="124"/>
    </location>
</feature>
<sequence length="130" mass="14026">MRGLLTVPLVVSLLNCSGDETLSGHGAADKTWQLGELDGTAFDATATITFPEEGKIVGEAPCNRYFAAQLQPYPWFEAAEIGTTRRTCPQQVQETAFLDALGAMSLAEVTETTLILSTPEGREMIFRAAE</sequence>
<name>A0A0T5NT58_9RHOB</name>
<dbReference type="PATRIC" id="fig|1641875.4.peg.565"/>
<dbReference type="InterPro" id="IPR005184">
    <property type="entry name" value="DUF306_Meta_HslJ"/>
</dbReference>
<dbReference type="Proteomes" id="UP000051295">
    <property type="component" value="Unassembled WGS sequence"/>
</dbReference>
<dbReference type="OrthoDB" id="7777568at2"/>
<dbReference type="EMBL" id="LAXJ01000016">
    <property type="protein sequence ID" value="KRS11910.1"/>
    <property type="molecule type" value="Genomic_DNA"/>
</dbReference>
<dbReference type="Pfam" id="PF03724">
    <property type="entry name" value="META"/>
    <property type="match status" value="1"/>
</dbReference>